<keyword evidence="3" id="KW-1185">Reference proteome</keyword>
<dbReference type="Proteomes" id="UP000436006">
    <property type="component" value="Unassembled WGS sequence"/>
</dbReference>
<evidence type="ECO:0000256" key="1">
    <source>
        <dbReference type="SAM" id="SignalP"/>
    </source>
</evidence>
<feature type="chain" id="PRO_5029787372" evidence="1">
    <location>
        <begin position="23"/>
        <end position="253"/>
    </location>
</feature>
<feature type="signal peptide" evidence="1">
    <location>
        <begin position="1"/>
        <end position="22"/>
    </location>
</feature>
<sequence>MRLLFTLALAILWLVPTAVLQAQTTPAKPQLFHIHEDPVMPTMVDEYERASKELVSQCRKYGIHVGWLTVQDNDHRYYIIEPIEHMADLDKDPLAPLQEKIGKEVFSTLLADFDKCYPSHRDYILIYLPQYSYATDQNNPSEYAYRGYDYFYYEPQHQRKIEDLFNRFKKLYTSKAGKIPYNVYMSRFGTTENFILVEDLATSQAEFKARNTANTEEFRVGFKNLFAEMKPFIRRIESRIGHFRPDLSYSATK</sequence>
<reference evidence="2 3" key="1">
    <citation type="submission" date="2019-12" db="EMBL/GenBank/DDBJ databases">
        <title>Spirosoma sp. HMF4905 genome sequencing and assembly.</title>
        <authorList>
            <person name="Kang H."/>
            <person name="Cha I."/>
            <person name="Kim H."/>
            <person name="Joh K."/>
        </authorList>
    </citation>
    <scope>NUCLEOTIDE SEQUENCE [LARGE SCALE GENOMIC DNA]</scope>
    <source>
        <strain evidence="2 3">HMF4905</strain>
    </source>
</reference>
<gene>
    <name evidence="2" type="ORF">GO755_38060</name>
</gene>
<protein>
    <submittedName>
        <fullName evidence="2">Uncharacterized protein</fullName>
    </submittedName>
</protein>
<proteinExistence type="predicted"/>
<evidence type="ECO:0000313" key="3">
    <source>
        <dbReference type="Proteomes" id="UP000436006"/>
    </source>
</evidence>
<evidence type="ECO:0000313" key="2">
    <source>
        <dbReference type="EMBL" id="MVM35881.1"/>
    </source>
</evidence>
<organism evidence="2 3">
    <name type="scientific">Spirosoma arboris</name>
    <dbReference type="NCBI Taxonomy" id="2682092"/>
    <lineage>
        <taxon>Bacteria</taxon>
        <taxon>Pseudomonadati</taxon>
        <taxon>Bacteroidota</taxon>
        <taxon>Cytophagia</taxon>
        <taxon>Cytophagales</taxon>
        <taxon>Cytophagaceae</taxon>
        <taxon>Spirosoma</taxon>
    </lineage>
</organism>
<dbReference type="RefSeq" id="WP_157590682.1">
    <property type="nucleotide sequence ID" value="NZ_WPIN01000028.1"/>
</dbReference>
<name>A0A7K1SQ17_9BACT</name>
<keyword evidence="1" id="KW-0732">Signal</keyword>
<dbReference type="EMBL" id="WPIN01000028">
    <property type="protein sequence ID" value="MVM35881.1"/>
    <property type="molecule type" value="Genomic_DNA"/>
</dbReference>
<dbReference type="AlphaFoldDB" id="A0A7K1SQ17"/>
<accession>A0A7K1SQ17</accession>
<comment type="caution">
    <text evidence="2">The sequence shown here is derived from an EMBL/GenBank/DDBJ whole genome shotgun (WGS) entry which is preliminary data.</text>
</comment>